<dbReference type="PROSITE" id="PS50112">
    <property type="entry name" value="PAS"/>
    <property type="match status" value="1"/>
</dbReference>
<name>A0ABY6MSY6_9BURK</name>
<organism evidence="6 7">
    <name type="scientific">Caldimonas aquatica</name>
    <dbReference type="NCBI Taxonomy" id="376175"/>
    <lineage>
        <taxon>Bacteria</taxon>
        <taxon>Pseudomonadati</taxon>
        <taxon>Pseudomonadota</taxon>
        <taxon>Betaproteobacteria</taxon>
        <taxon>Burkholderiales</taxon>
        <taxon>Sphaerotilaceae</taxon>
        <taxon>Caldimonas</taxon>
    </lineage>
</organism>
<feature type="domain" description="PAS" evidence="5">
    <location>
        <begin position="25"/>
        <end position="76"/>
    </location>
</feature>
<comment type="similarity">
    <text evidence="2">Belongs to the methyl-accepting chemotaxis (MCP) protein family.</text>
</comment>
<dbReference type="CDD" id="cd11386">
    <property type="entry name" value="MCP_signal"/>
    <property type="match status" value="1"/>
</dbReference>
<dbReference type="InterPro" id="IPR051310">
    <property type="entry name" value="MCP_chemotaxis"/>
</dbReference>
<keyword evidence="1" id="KW-0488">Methylation</keyword>
<evidence type="ECO:0000313" key="6">
    <source>
        <dbReference type="EMBL" id="UZD55127.1"/>
    </source>
</evidence>
<sequence length="547" mass="59262">MRHNGPVTQREYELPAGCTLVSSTDLKGRILYCNLPFVEVSGYTREELLGQPHNLVRHPDMPEEAFRDLWATIQQGRPWSAVVKNRRKNGDHYWVYANVTPLLEGGRPVGYLSVRTRPTREQVAQAERLYAALREDEQSRRPLRARLAAGKLRRGGWAGRLDALQRLGDGLVRNPLPALLAIGGFVIGQAAPTLGGAGDGMGWAAALGLALVGHVGMQWGGRRRLGPMREYVDRLAGCDLAIVPPPSRHPALERLWQSLAQLRVNLMSVLRDAQREMEHVSLAAQEIAAGNDDLSRRTETQAARLEQTASAMTEIASAVASTSEAARQASARAEATLEAARAGTQAAREMQHTMQSIEAAATRIGDITRLIDEISFQTNILALNASVEAARAGEAGRGFAVVAGEVRSLARRTTEAAQDIRNLVEQSQSTVRVGVQQAEQVGRTIDDAVDRVAEMSTLVGEISRACHEQHGGVSQVQEALGELDAITQQNVAMVEQLAAAASGLRDRSRALEEAVDLFRLADATPRRAADAVALRRQQRASRATAAA</sequence>
<gene>
    <name evidence="6" type="ORF">OMP39_00585</name>
</gene>
<dbReference type="Pfam" id="PF08447">
    <property type="entry name" value="PAS_3"/>
    <property type="match status" value="1"/>
</dbReference>
<dbReference type="Gene3D" id="1.10.287.950">
    <property type="entry name" value="Methyl-accepting chemotaxis protein"/>
    <property type="match status" value="1"/>
</dbReference>
<dbReference type="CDD" id="cd00130">
    <property type="entry name" value="PAS"/>
    <property type="match status" value="1"/>
</dbReference>
<evidence type="ECO:0000313" key="7">
    <source>
        <dbReference type="Proteomes" id="UP001163266"/>
    </source>
</evidence>
<dbReference type="SUPFAM" id="SSF58104">
    <property type="entry name" value="Methyl-accepting chemotaxis protein (MCP) signaling domain"/>
    <property type="match status" value="1"/>
</dbReference>
<dbReference type="PANTHER" id="PTHR43531">
    <property type="entry name" value="PROTEIN ICFG"/>
    <property type="match status" value="1"/>
</dbReference>
<evidence type="ECO:0000256" key="3">
    <source>
        <dbReference type="PROSITE-ProRule" id="PRU00284"/>
    </source>
</evidence>
<evidence type="ECO:0000256" key="2">
    <source>
        <dbReference type="ARBA" id="ARBA00029447"/>
    </source>
</evidence>
<evidence type="ECO:0000256" key="1">
    <source>
        <dbReference type="ARBA" id="ARBA00022481"/>
    </source>
</evidence>
<feature type="domain" description="Methyl-accepting transducer" evidence="4">
    <location>
        <begin position="276"/>
        <end position="505"/>
    </location>
</feature>
<dbReference type="InterPro" id="IPR000014">
    <property type="entry name" value="PAS"/>
</dbReference>
<dbReference type="RefSeq" id="WP_264892885.1">
    <property type="nucleotide sequence ID" value="NZ_CP110257.1"/>
</dbReference>
<evidence type="ECO:0000259" key="4">
    <source>
        <dbReference type="PROSITE" id="PS50111"/>
    </source>
</evidence>
<proteinExistence type="inferred from homology"/>
<dbReference type="InterPro" id="IPR035965">
    <property type="entry name" value="PAS-like_dom_sf"/>
</dbReference>
<dbReference type="EMBL" id="CP110257">
    <property type="protein sequence ID" value="UZD55127.1"/>
    <property type="molecule type" value="Genomic_DNA"/>
</dbReference>
<dbReference type="NCBIfam" id="TIGR00229">
    <property type="entry name" value="sensory_box"/>
    <property type="match status" value="1"/>
</dbReference>
<dbReference type="InterPro" id="IPR004090">
    <property type="entry name" value="Chemotax_Me-accpt_rcpt"/>
</dbReference>
<dbReference type="SUPFAM" id="SSF55785">
    <property type="entry name" value="PYP-like sensor domain (PAS domain)"/>
    <property type="match status" value="1"/>
</dbReference>
<dbReference type="Gene3D" id="3.30.450.20">
    <property type="entry name" value="PAS domain"/>
    <property type="match status" value="1"/>
</dbReference>
<keyword evidence="3" id="KW-0807">Transducer</keyword>
<keyword evidence="7" id="KW-1185">Reference proteome</keyword>
<dbReference type="PRINTS" id="PR00260">
    <property type="entry name" value="CHEMTRNSDUCR"/>
</dbReference>
<protein>
    <submittedName>
        <fullName evidence="6">Methyl-accepting chemotaxis protein</fullName>
    </submittedName>
</protein>
<accession>A0ABY6MSY6</accession>
<dbReference type="PROSITE" id="PS50111">
    <property type="entry name" value="CHEMOTAXIS_TRANSDUC_2"/>
    <property type="match status" value="1"/>
</dbReference>
<dbReference type="SMART" id="SM00283">
    <property type="entry name" value="MA"/>
    <property type="match status" value="1"/>
</dbReference>
<reference evidence="6" key="1">
    <citation type="submission" date="2022-10" db="EMBL/GenBank/DDBJ databases">
        <title>Complete genome sequence of Schlegelella aquatica LMG 23380.</title>
        <authorList>
            <person name="Musilova J."/>
            <person name="Kourilova X."/>
            <person name="Bezdicek M."/>
            <person name="Hermankova K."/>
            <person name="Obruca S."/>
            <person name="Sedlar K."/>
        </authorList>
    </citation>
    <scope>NUCLEOTIDE SEQUENCE</scope>
    <source>
        <strain evidence="6">LMG 23380</strain>
    </source>
</reference>
<dbReference type="Proteomes" id="UP001163266">
    <property type="component" value="Chromosome"/>
</dbReference>
<dbReference type="InterPro" id="IPR004089">
    <property type="entry name" value="MCPsignal_dom"/>
</dbReference>
<dbReference type="PANTHER" id="PTHR43531:SF14">
    <property type="entry name" value="METHYL-ACCEPTING CHEMOTAXIS PROTEIN I-RELATED"/>
    <property type="match status" value="1"/>
</dbReference>
<dbReference type="InterPro" id="IPR013655">
    <property type="entry name" value="PAS_fold_3"/>
</dbReference>
<dbReference type="Pfam" id="PF00015">
    <property type="entry name" value="MCPsignal"/>
    <property type="match status" value="1"/>
</dbReference>
<evidence type="ECO:0000259" key="5">
    <source>
        <dbReference type="PROSITE" id="PS50112"/>
    </source>
</evidence>